<dbReference type="OrthoDB" id="5382810at2759"/>
<evidence type="ECO:0000256" key="1">
    <source>
        <dbReference type="SAM" id="SignalP"/>
    </source>
</evidence>
<proteinExistence type="predicted"/>
<evidence type="ECO:0000313" key="3">
    <source>
        <dbReference type="Proteomes" id="UP000275078"/>
    </source>
</evidence>
<dbReference type="EMBL" id="ML119700">
    <property type="protein sequence ID" value="RPA79383.1"/>
    <property type="molecule type" value="Genomic_DNA"/>
</dbReference>
<feature type="signal peptide" evidence="1">
    <location>
        <begin position="1"/>
        <end position="18"/>
    </location>
</feature>
<accession>A0A3N4HZV1</accession>
<dbReference type="AlphaFoldDB" id="A0A3N4HZV1"/>
<feature type="chain" id="PRO_5018263676" description="Ubiquitin 3 binding protein But2 C-terminal domain-containing protein" evidence="1">
    <location>
        <begin position="19"/>
        <end position="184"/>
    </location>
</feature>
<sequence>MLSLAPLLALLAIPLASAFPVDSHHTFRLRPDPLAPAEIAALGYLPKSIYYDTSAPHAEQLHAFYDSTTKTVNATDSSDILFLRPTHGTPMYFVQLGNPFADAVPALTQYNNWRIESKTREEDGKEVTRDFLTGPTWMACPAGNEQPLTNYAIYSGPAATWRCSELFDMEIVWDEKPTETATTQ</sequence>
<organism evidence="2 3">
    <name type="scientific">Ascobolus immersus RN42</name>
    <dbReference type="NCBI Taxonomy" id="1160509"/>
    <lineage>
        <taxon>Eukaryota</taxon>
        <taxon>Fungi</taxon>
        <taxon>Dikarya</taxon>
        <taxon>Ascomycota</taxon>
        <taxon>Pezizomycotina</taxon>
        <taxon>Pezizomycetes</taxon>
        <taxon>Pezizales</taxon>
        <taxon>Ascobolaceae</taxon>
        <taxon>Ascobolus</taxon>
    </lineage>
</organism>
<feature type="non-terminal residue" evidence="2">
    <location>
        <position position="184"/>
    </location>
</feature>
<keyword evidence="3" id="KW-1185">Reference proteome</keyword>
<name>A0A3N4HZV1_ASCIM</name>
<gene>
    <name evidence="2" type="ORF">BJ508DRAFT_415996</name>
</gene>
<protein>
    <recommendedName>
        <fullName evidence="4">Ubiquitin 3 binding protein But2 C-terminal domain-containing protein</fullName>
    </recommendedName>
</protein>
<dbReference type="Proteomes" id="UP000275078">
    <property type="component" value="Unassembled WGS sequence"/>
</dbReference>
<keyword evidence="1" id="KW-0732">Signal</keyword>
<evidence type="ECO:0000313" key="2">
    <source>
        <dbReference type="EMBL" id="RPA79383.1"/>
    </source>
</evidence>
<evidence type="ECO:0008006" key="4">
    <source>
        <dbReference type="Google" id="ProtNLM"/>
    </source>
</evidence>
<reference evidence="2 3" key="1">
    <citation type="journal article" date="2018" name="Nat. Ecol. Evol.">
        <title>Pezizomycetes genomes reveal the molecular basis of ectomycorrhizal truffle lifestyle.</title>
        <authorList>
            <person name="Murat C."/>
            <person name="Payen T."/>
            <person name="Noel B."/>
            <person name="Kuo A."/>
            <person name="Morin E."/>
            <person name="Chen J."/>
            <person name="Kohler A."/>
            <person name="Krizsan K."/>
            <person name="Balestrini R."/>
            <person name="Da Silva C."/>
            <person name="Montanini B."/>
            <person name="Hainaut M."/>
            <person name="Levati E."/>
            <person name="Barry K.W."/>
            <person name="Belfiori B."/>
            <person name="Cichocki N."/>
            <person name="Clum A."/>
            <person name="Dockter R.B."/>
            <person name="Fauchery L."/>
            <person name="Guy J."/>
            <person name="Iotti M."/>
            <person name="Le Tacon F."/>
            <person name="Lindquist E.A."/>
            <person name="Lipzen A."/>
            <person name="Malagnac F."/>
            <person name="Mello A."/>
            <person name="Molinier V."/>
            <person name="Miyauchi S."/>
            <person name="Poulain J."/>
            <person name="Riccioni C."/>
            <person name="Rubini A."/>
            <person name="Sitrit Y."/>
            <person name="Splivallo R."/>
            <person name="Traeger S."/>
            <person name="Wang M."/>
            <person name="Zifcakova L."/>
            <person name="Wipf D."/>
            <person name="Zambonelli A."/>
            <person name="Paolocci F."/>
            <person name="Nowrousian M."/>
            <person name="Ottonello S."/>
            <person name="Baldrian P."/>
            <person name="Spatafora J.W."/>
            <person name="Henrissat B."/>
            <person name="Nagy L.G."/>
            <person name="Aury J.M."/>
            <person name="Wincker P."/>
            <person name="Grigoriev I.V."/>
            <person name="Bonfante P."/>
            <person name="Martin F.M."/>
        </authorList>
    </citation>
    <scope>NUCLEOTIDE SEQUENCE [LARGE SCALE GENOMIC DNA]</scope>
    <source>
        <strain evidence="2 3">RN42</strain>
    </source>
</reference>